<organism evidence="1 2">
    <name type="scientific">Symbiodinium necroappetens</name>
    <dbReference type="NCBI Taxonomy" id="1628268"/>
    <lineage>
        <taxon>Eukaryota</taxon>
        <taxon>Sar</taxon>
        <taxon>Alveolata</taxon>
        <taxon>Dinophyceae</taxon>
        <taxon>Suessiales</taxon>
        <taxon>Symbiodiniaceae</taxon>
        <taxon>Symbiodinium</taxon>
    </lineage>
</organism>
<sequence length="356" mass="39512">MTIADLEPLMQQAPDQQMMVTEDQKQELACILSRPLYTCLSCGVTMSDKAERLRHGYFTEIGASVGEDEMGWPSVEPYMVHYEGYPRTGGKAATMSEIEYFQRTAIFFNLVLCEASEHIFKTGCSTALDLFFVNFAGCCGGAPTSADTELLRSSLDDHFFNEIFNAHFGGTMLRAPLPSEAIWGDAVVCDLRESLQGFELREGHVYHPCRVVFRQGKQGLVVEAIVTGGAGSPETAYRPDTGTPEEHLVYGHMVMETFVALAYKHLSPEHYAFKLLGPVSGDVGFVNRSWGMDMLVNGTGEPINAWCIGKVTPRALLSEAGVLSQILHAQRSFEARKSWFWFDEGGYETRLLLEVD</sequence>
<dbReference type="Proteomes" id="UP000601435">
    <property type="component" value="Unassembled WGS sequence"/>
</dbReference>
<proteinExistence type="predicted"/>
<dbReference type="EMBL" id="CAJNJA010000426">
    <property type="protein sequence ID" value="CAE7153607.1"/>
    <property type="molecule type" value="Genomic_DNA"/>
</dbReference>
<evidence type="ECO:0000313" key="2">
    <source>
        <dbReference type="Proteomes" id="UP000601435"/>
    </source>
</evidence>
<dbReference type="AlphaFoldDB" id="A0A812IPT0"/>
<accession>A0A812IPT0</accession>
<dbReference type="SUPFAM" id="SSF48484">
    <property type="entry name" value="Lipoxigenase"/>
    <property type="match status" value="1"/>
</dbReference>
<evidence type="ECO:0000313" key="1">
    <source>
        <dbReference type="EMBL" id="CAE7153607.1"/>
    </source>
</evidence>
<keyword evidence="2" id="KW-1185">Reference proteome</keyword>
<protein>
    <submittedName>
        <fullName evidence="1">Uncharacterized protein</fullName>
    </submittedName>
</protein>
<reference evidence="1" key="1">
    <citation type="submission" date="2021-02" db="EMBL/GenBank/DDBJ databases">
        <authorList>
            <person name="Dougan E. K."/>
            <person name="Rhodes N."/>
            <person name="Thang M."/>
            <person name="Chan C."/>
        </authorList>
    </citation>
    <scope>NUCLEOTIDE SEQUENCE</scope>
</reference>
<comment type="caution">
    <text evidence="1">The sequence shown here is derived from an EMBL/GenBank/DDBJ whole genome shotgun (WGS) entry which is preliminary data.</text>
</comment>
<dbReference type="InterPro" id="IPR036226">
    <property type="entry name" value="LipOase_C_sf"/>
</dbReference>
<dbReference type="OrthoDB" id="409679at2759"/>
<gene>
    <name evidence="1" type="ORF">SNEC2469_LOCUS228</name>
</gene>
<name>A0A812IPT0_9DINO</name>